<dbReference type="EMBL" id="GBRH01268021">
    <property type="protein sequence ID" value="JAD29874.1"/>
    <property type="molecule type" value="Transcribed_RNA"/>
</dbReference>
<reference evidence="1" key="2">
    <citation type="journal article" date="2015" name="Data Brief">
        <title>Shoot transcriptome of the giant reed, Arundo donax.</title>
        <authorList>
            <person name="Barrero R.A."/>
            <person name="Guerrero F.D."/>
            <person name="Moolhuijzen P."/>
            <person name="Goolsby J.A."/>
            <person name="Tidwell J."/>
            <person name="Bellgard S.E."/>
            <person name="Bellgard M.I."/>
        </authorList>
    </citation>
    <scope>NUCLEOTIDE SEQUENCE</scope>
    <source>
        <tissue evidence="1">Shoot tissue taken approximately 20 cm above the soil surface</tissue>
    </source>
</reference>
<organism evidence="1">
    <name type="scientific">Arundo donax</name>
    <name type="common">Giant reed</name>
    <name type="synonym">Donax arundinaceus</name>
    <dbReference type="NCBI Taxonomy" id="35708"/>
    <lineage>
        <taxon>Eukaryota</taxon>
        <taxon>Viridiplantae</taxon>
        <taxon>Streptophyta</taxon>
        <taxon>Embryophyta</taxon>
        <taxon>Tracheophyta</taxon>
        <taxon>Spermatophyta</taxon>
        <taxon>Magnoliopsida</taxon>
        <taxon>Liliopsida</taxon>
        <taxon>Poales</taxon>
        <taxon>Poaceae</taxon>
        <taxon>PACMAD clade</taxon>
        <taxon>Arundinoideae</taxon>
        <taxon>Arundineae</taxon>
        <taxon>Arundo</taxon>
    </lineage>
</organism>
<proteinExistence type="predicted"/>
<protein>
    <submittedName>
        <fullName evidence="1">Uncharacterized protein</fullName>
    </submittedName>
</protein>
<name>A0A0A8YSC6_ARUDO</name>
<sequence>MMPLIAASDLNYSMAGRRKPYLKSQCNQFFKLGLF</sequence>
<evidence type="ECO:0000313" key="1">
    <source>
        <dbReference type="EMBL" id="JAD29874.1"/>
    </source>
</evidence>
<dbReference type="AlphaFoldDB" id="A0A0A8YSC6"/>
<reference evidence="1" key="1">
    <citation type="submission" date="2014-09" db="EMBL/GenBank/DDBJ databases">
        <authorList>
            <person name="Magalhaes I.L.F."/>
            <person name="Oliveira U."/>
            <person name="Santos F.R."/>
            <person name="Vidigal T.H.D.A."/>
            <person name="Brescovit A.D."/>
            <person name="Santos A.J."/>
        </authorList>
    </citation>
    <scope>NUCLEOTIDE SEQUENCE</scope>
    <source>
        <tissue evidence="1">Shoot tissue taken approximately 20 cm above the soil surface</tissue>
    </source>
</reference>
<accession>A0A0A8YSC6</accession>